<organism evidence="3 4">
    <name type="scientific">Glossina austeni</name>
    <name type="common">Savannah tsetse fly</name>
    <dbReference type="NCBI Taxonomy" id="7395"/>
    <lineage>
        <taxon>Eukaryota</taxon>
        <taxon>Metazoa</taxon>
        <taxon>Ecdysozoa</taxon>
        <taxon>Arthropoda</taxon>
        <taxon>Hexapoda</taxon>
        <taxon>Insecta</taxon>
        <taxon>Pterygota</taxon>
        <taxon>Neoptera</taxon>
        <taxon>Endopterygota</taxon>
        <taxon>Diptera</taxon>
        <taxon>Brachycera</taxon>
        <taxon>Muscomorpha</taxon>
        <taxon>Hippoboscoidea</taxon>
        <taxon>Glossinidae</taxon>
        <taxon>Glossina</taxon>
    </lineage>
</organism>
<dbReference type="Pfam" id="PF14912">
    <property type="entry name" value="THEG"/>
    <property type="match status" value="3"/>
</dbReference>
<dbReference type="Proteomes" id="UP000078200">
    <property type="component" value="Unassembled WGS sequence"/>
</dbReference>
<evidence type="ECO:0000313" key="4">
    <source>
        <dbReference type="Proteomes" id="UP000078200"/>
    </source>
</evidence>
<dbReference type="PANTHER" id="PTHR15901:SF16">
    <property type="entry name" value="TESTICULAR HAPLOID EXPRESSED GENE PROTEIN"/>
    <property type="match status" value="1"/>
</dbReference>
<keyword evidence="4" id="KW-1185">Reference proteome</keyword>
<dbReference type="AlphaFoldDB" id="A0A1A9UWZ9"/>
<evidence type="ECO:0000256" key="1">
    <source>
        <dbReference type="ARBA" id="ARBA00022737"/>
    </source>
</evidence>
<feature type="compositionally biased region" description="Basic and acidic residues" evidence="2">
    <location>
        <begin position="290"/>
        <end position="307"/>
    </location>
</feature>
<accession>A0A1A9UWZ9</accession>
<evidence type="ECO:0008006" key="5">
    <source>
        <dbReference type="Google" id="ProtNLM"/>
    </source>
</evidence>
<keyword evidence="1" id="KW-0677">Repeat</keyword>
<protein>
    <recommendedName>
        <fullName evidence="5">Testicular haploid expressed gene protein-like</fullName>
    </recommendedName>
</protein>
<dbReference type="SMART" id="SM00705">
    <property type="entry name" value="THEG"/>
    <property type="match status" value="8"/>
</dbReference>
<feature type="region of interest" description="Disordered" evidence="2">
    <location>
        <begin position="284"/>
        <end position="307"/>
    </location>
</feature>
<reference evidence="3" key="1">
    <citation type="submission" date="2020-05" db="UniProtKB">
        <authorList>
            <consortium name="EnsemblMetazoa"/>
        </authorList>
    </citation>
    <scope>IDENTIFICATION</scope>
    <source>
        <strain evidence="3">TTRI</strain>
    </source>
</reference>
<dbReference type="VEuPathDB" id="VectorBase:GAUT018532"/>
<evidence type="ECO:0000256" key="2">
    <source>
        <dbReference type="SAM" id="MobiDB-lite"/>
    </source>
</evidence>
<evidence type="ECO:0000313" key="3">
    <source>
        <dbReference type="EnsemblMetazoa" id="GAUT018532-PA"/>
    </source>
</evidence>
<dbReference type="PANTHER" id="PTHR15901">
    <property type="entry name" value="TESTICULAR HAPLOID EXPRESSED GENE PROTEIN"/>
    <property type="match status" value="1"/>
</dbReference>
<dbReference type="InterPro" id="IPR042401">
    <property type="entry name" value="SPMAP2-like"/>
</dbReference>
<dbReference type="EnsemblMetazoa" id="GAUT018532-RA">
    <property type="protein sequence ID" value="GAUT018532-PA"/>
    <property type="gene ID" value="GAUT018532"/>
</dbReference>
<dbReference type="InterPro" id="IPR006623">
    <property type="entry name" value="THEG"/>
</dbReference>
<sequence length="334" mass="38942">MWLKEAQAECCEIAEPLPSHTECFVPEVCEELSQLQCLHDQQFIRRRRIWELAKPTRRVPRFTPFCPCKLKKPIEIIHLDKRENTRTEQLAYPTVRRLMLFKKDVAKLFDPYRLVNLNRIIRKSLLSVYSRLANIQPPQETKKITKWDKADWAKHTIILVKLAKPKKTFEEEKPASPSMPLKKMKRYKYLALPKKREELEKPVWTLTIVMARYKASDRTKALAKPTERDVSQLHRELPIEIPRGVLKHKASKRTIELSEPRRTAKAAPSDLKENAFVVSPTALTHKASKRTKELAEPREYENKHIRENPFAISPTALKAKAKPRIVELAKPKGS</sequence>
<name>A0A1A9UWZ9_GLOAU</name>
<proteinExistence type="predicted"/>